<evidence type="ECO:0000313" key="3">
    <source>
        <dbReference type="EMBL" id="UNM13587.1"/>
    </source>
</evidence>
<dbReference type="InterPro" id="IPR012347">
    <property type="entry name" value="Ferritin-like"/>
</dbReference>
<feature type="compositionally biased region" description="Low complexity" evidence="1">
    <location>
        <begin position="51"/>
        <end position="68"/>
    </location>
</feature>
<proteinExistence type="predicted"/>
<dbReference type="PANTHER" id="PTHR36933">
    <property type="entry name" value="SLL0788 PROTEIN"/>
    <property type="match status" value="1"/>
</dbReference>
<dbReference type="Gene3D" id="1.20.1260.10">
    <property type="match status" value="1"/>
</dbReference>
<evidence type="ECO:0000313" key="4">
    <source>
        <dbReference type="Proteomes" id="UP000828924"/>
    </source>
</evidence>
<dbReference type="Proteomes" id="UP000828924">
    <property type="component" value="Chromosome"/>
</dbReference>
<organism evidence="3 4">
    <name type="scientific">Streptomyces formicae</name>
    <dbReference type="NCBI Taxonomy" id="1616117"/>
    <lineage>
        <taxon>Bacteria</taxon>
        <taxon>Bacillati</taxon>
        <taxon>Actinomycetota</taxon>
        <taxon>Actinomycetes</taxon>
        <taxon>Kitasatosporales</taxon>
        <taxon>Streptomycetaceae</taxon>
        <taxon>Streptomyces</taxon>
    </lineage>
</organism>
<dbReference type="PANTHER" id="PTHR36933:SF1">
    <property type="entry name" value="SLL0788 PROTEIN"/>
    <property type="match status" value="1"/>
</dbReference>
<keyword evidence="4" id="KW-1185">Reference proteome</keyword>
<dbReference type="Pfam" id="PF03713">
    <property type="entry name" value="DUF305"/>
    <property type="match status" value="1"/>
</dbReference>
<gene>
    <name evidence="3" type="ORF">J4032_20845</name>
</gene>
<accession>A0ABY3WS05</accession>
<feature type="domain" description="DUF305" evidence="2">
    <location>
        <begin position="89"/>
        <end position="237"/>
    </location>
</feature>
<sequence>MPQEVAVLLSRRSRSVRRSALVAWVSVAVLALGACESGSGDGSGDGEAAAKDGGAPAVVAPGKPGEPARTLSPEEAKKALPDNSPNSADYSYVQMMIAHHNQALEMTSLVPDRAAADPVKRLAERIKAAQQPEIGAMEGWLKSNGGGKDGGSGKGGHDAHEHGVMPGMATEAQLAQLRAAKGRAFDEFFLKLMITHHEGALTMAAEVLSDGNNVQVEEMANDVVAQQTAEISRMRAM</sequence>
<protein>
    <submittedName>
        <fullName evidence="3">DUF305 domain-containing protein</fullName>
    </submittedName>
</protein>
<dbReference type="InterPro" id="IPR005183">
    <property type="entry name" value="DUF305_CopM-like"/>
</dbReference>
<evidence type="ECO:0000259" key="2">
    <source>
        <dbReference type="Pfam" id="PF03713"/>
    </source>
</evidence>
<evidence type="ECO:0000256" key="1">
    <source>
        <dbReference type="SAM" id="MobiDB-lite"/>
    </source>
</evidence>
<dbReference type="EMBL" id="CP071872">
    <property type="protein sequence ID" value="UNM13587.1"/>
    <property type="molecule type" value="Genomic_DNA"/>
</dbReference>
<name>A0ABY3WS05_9ACTN</name>
<reference evidence="3 4" key="1">
    <citation type="submission" date="2021-03" db="EMBL/GenBank/DDBJ databases">
        <title>Complete genome of Streptomyces formicae strain 1H-GS9 (DSM 100524).</title>
        <authorList>
            <person name="Atanasov K.E."/>
            <person name="Altabella T."/>
            <person name="Ferrer A."/>
        </authorList>
    </citation>
    <scope>NUCLEOTIDE SEQUENCE [LARGE SCALE GENOMIC DNA]</scope>
    <source>
        <strain evidence="3 4">1H-GS9</strain>
    </source>
</reference>
<feature type="region of interest" description="Disordered" evidence="1">
    <location>
        <begin position="38"/>
        <end position="85"/>
    </location>
</feature>